<keyword evidence="5" id="KW-0418">Kinase</keyword>
<dbReference type="Proteomes" id="UP000198341">
    <property type="component" value="Chromosome 7"/>
</dbReference>
<dbReference type="AlphaFoldDB" id="K8F2Z0"/>
<keyword evidence="2" id="KW-0067">ATP-binding</keyword>
<dbReference type="eggNOG" id="KOG3220">
    <property type="taxonomic scope" value="Eukaryota"/>
</dbReference>
<feature type="region of interest" description="Disordered" evidence="4">
    <location>
        <begin position="1"/>
        <end position="21"/>
    </location>
</feature>
<dbReference type="GO" id="GO:0015937">
    <property type="term" value="P:coenzyme A biosynthetic process"/>
    <property type="evidence" value="ECO:0007669"/>
    <property type="project" value="InterPro"/>
</dbReference>
<name>K8F2Z0_9CHLO</name>
<dbReference type="NCBIfam" id="TIGR00152">
    <property type="entry name" value="dephospho-CoA kinase"/>
    <property type="match status" value="1"/>
</dbReference>
<evidence type="ECO:0000256" key="4">
    <source>
        <dbReference type="SAM" id="MobiDB-lite"/>
    </source>
</evidence>
<dbReference type="SUPFAM" id="SSF52540">
    <property type="entry name" value="P-loop containing nucleoside triphosphate hydrolases"/>
    <property type="match status" value="1"/>
</dbReference>
<keyword evidence="3" id="KW-0175">Coiled coil</keyword>
<dbReference type="Pfam" id="PF01121">
    <property type="entry name" value="CoaE"/>
    <property type="match status" value="1"/>
</dbReference>
<dbReference type="STRING" id="41875.K8F2Z0"/>
<organism evidence="5 6">
    <name type="scientific">Bathycoccus prasinos</name>
    <dbReference type="NCBI Taxonomy" id="41875"/>
    <lineage>
        <taxon>Eukaryota</taxon>
        <taxon>Viridiplantae</taxon>
        <taxon>Chlorophyta</taxon>
        <taxon>Mamiellophyceae</taxon>
        <taxon>Mamiellales</taxon>
        <taxon>Bathycoccaceae</taxon>
        <taxon>Bathycoccus</taxon>
    </lineage>
</organism>
<dbReference type="KEGG" id="bpg:Bathy07g04420"/>
<evidence type="ECO:0000313" key="6">
    <source>
        <dbReference type="Proteomes" id="UP000198341"/>
    </source>
</evidence>
<evidence type="ECO:0000256" key="3">
    <source>
        <dbReference type="SAM" id="Coils"/>
    </source>
</evidence>
<sequence length="250" mass="28667">MSSSGDAQQKRNEQRGQEQQNQRYYAYKLGLTGSIGSGKSTVAKMFKEQLQVPVFDSDAAVHELYEEGEAVTKIRAIFGDDVVDSETKSSIDRKRLGEKVVGVPEEMAKLEAIVHPLVEEKRRRFVEECVRSRRRKEEEETSAEDAADETDVLVFDVPLLFEKQLENTVDGILVVSCSSETQRERVMNRTVGARMSLEKFEKIREMQMPDEEKRKRATWVVDTEKSLEETERDIERIVDEIRSSKRGSGR</sequence>
<dbReference type="PANTHER" id="PTHR10695:SF46">
    <property type="entry name" value="BIFUNCTIONAL COENZYME A SYNTHASE-RELATED"/>
    <property type="match status" value="1"/>
</dbReference>
<evidence type="ECO:0000256" key="2">
    <source>
        <dbReference type="ARBA" id="ARBA00022840"/>
    </source>
</evidence>
<keyword evidence="5" id="KW-0808">Transferase</keyword>
<proteinExistence type="inferred from homology"/>
<accession>K8F2Z0</accession>
<dbReference type="PROSITE" id="PS51219">
    <property type="entry name" value="DPCK"/>
    <property type="match status" value="1"/>
</dbReference>
<keyword evidence="1" id="KW-0547">Nucleotide-binding</keyword>
<evidence type="ECO:0000313" key="5">
    <source>
        <dbReference type="EMBL" id="CCO66397.1"/>
    </source>
</evidence>
<dbReference type="InterPro" id="IPR001977">
    <property type="entry name" value="Depp_CoAkinase"/>
</dbReference>
<keyword evidence="6" id="KW-1185">Reference proteome</keyword>
<dbReference type="GO" id="GO:0005524">
    <property type="term" value="F:ATP binding"/>
    <property type="evidence" value="ECO:0007669"/>
    <property type="project" value="UniProtKB-KW"/>
</dbReference>
<dbReference type="OrthoDB" id="247245at2759"/>
<dbReference type="Gene3D" id="3.40.50.300">
    <property type="entry name" value="P-loop containing nucleotide triphosphate hydrolases"/>
    <property type="match status" value="1"/>
</dbReference>
<dbReference type="CDD" id="cd02022">
    <property type="entry name" value="DPCK"/>
    <property type="match status" value="1"/>
</dbReference>
<evidence type="ECO:0000256" key="1">
    <source>
        <dbReference type="ARBA" id="ARBA00022741"/>
    </source>
</evidence>
<dbReference type="GeneID" id="19014931"/>
<protein>
    <submittedName>
        <fullName evidence="5">Dephospho-CoA kinase</fullName>
    </submittedName>
</protein>
<dbReference type="InterPro" id="IPR027417">
    <property type="entry name" value="P-loop_NTPase"/>
</dbReference>
<feature type="coiled-coil region" evidence="3">
    <location>
        <begin position="220"/>
        <end position="247"/>
    </location>
</feature>
<dbReference type="RefSeq" id="XP_007512309.1">
    <property type="nucleotide sequence ID" value="XM_007512247.1"/>
</dbReference>
<dbReference type="PANTHER" id="PTHR10695">
    <property type="entry name" value="DEPHOSPHO-COA KINASE-RELATED"/>
    <property type="match status" value="1"/>
</dbReference>
<reference evidence="5 6" key="1">
    <citation type="submission" date="2011-10" db="EMBL/GenBank/DDBJ databases">
        <authorList>
            <person name="Genoscope - CEA"/>
        </authorList>
    </citation>
    <scope>NUCLEOTIDE SEQUENCE [LARGE SCALE GENOMIC DNA]</scope>
    <source>
        <strain evidence="5 6">RCC 1105</strain>
    </source>
</reference>
<dbReference type="EMBL" id="FO082272">
    <property type="protein sequence ID" value="CCO66397.1"/>
    <property type="molecule type" value="Genomic_DNA"/>
</dbReference>
<dbReference type="GO" id="GO:0004140">
    <property type="term" value="F:dephospho-CoA kinase activity"/>
    <property type="evidence" value="ECO:0007669"/>
    <property type="project" value="InterPro"/>
</dbReference>
<dbReference type="HAMAP" id="MF_00376">
    <property type="entry name" value="Dephospho_CoA_kinase"/>
    <property type="match status" value="1"/>
</dbReference>
<gene>
    <name evidence="5" type="ORF">Bathy07g04420</name>
</gene>